<organism evidence="2 3">
    <name type="scientific">Metabacillus fastidiosus</name>
    <dbReference type="NCBI Taxonomy" id="1458"/>
    <lineage>
        <taxon>Bacteria</taxon>
        <taxon>Bacillati</taxon>
        <taxon>Bacillota</taxon>
        <taxon>Bacilli</taxon>
        <taxon>Bacillales</taxon>
        <taxon>Bacillaceae</taxon>
        <taxon>Metabacillus</taxon>
    </lineage>
</organism>
<comment type="caution">
    <text evidence="2">The sequence shown here is derived from an EMBL/GenBank/DDBJ whole genome shotgun (WGS) entry which is preliminary data.</text>
</comment>
<keyword evidence="1" id="KW-1133">Transmembrane helix</keyword>
<accession>A0ABU6P4E3</accession>
<keyword evidence="1" id="KW-0472">Membrane</keyword>
<evidence type="ECO:0000313" key="2">
    <source>
        <dbReference type="EMBL" id="MED4404219.1"/>
    </source>
</evidence>
<reference evidence="2 3" key="1">
    <citation type="submission" date="2023-03" db="EMBL/GenBank/DDBJ databases">
        <title>Bacillus Genome Sequencing.</title>
        <authorList>
            <person name="Dunlap C."/>
        </authorList>
    </citation>
    <scope>NUCLEOTIDE SEQUENCE [LARGE SCALE GENOMIC DNA]</scope>
    <source>
        <strain evidence="2 3">NRS-1717</strain>
    </source>
</reference>
<gene>
    <name evidence="2" type="ORF">P9271_23395</name>
</gene>
<protein>
    <submittedName>
        <fullName evidence="2">Uncharacterized protein</fullName>
    </submittedName>
</protein>
<sequence>MIKLYFKATAVSIFNSDGNSFEIFAILVTTGISGIALVLAKSDISSEREKELLNKNKADFVDLKELRTQDSNDLSGDQELIRELEIMKDEVGKMK</sequence>
<evidence type="ECO:0000256" key="1">
    <source>
        <dbReference type="SAM" id="Phobius"/>
    </source>
</evidence>
<dbReference type="RefSeq" id="WP_328016037.1">
    <property type="nucleotide sequence ID" value="NZ_JARTFS010000030.1"/>
</dbReference>
<evidence type="ECO:0000313" key="3">
    <source>
        <dbReference type="Proteomes" id="UP001342826"/>
    </source>
</evidence>
<dbReference type="Proteomes" id="UP001342826">
    <property type="component" value="Unassembled WGS sequence"/>
</dbReference>
<keyword evidence="1" id="KW-0812">Transmembrane</keyword>
<dbReference type="EMBL" id="JARTFS010000030">
    <property type="protein sequence ID" value="MED4404219.1"/>
    <property type="molecule type" value="Genomic_DNA"/>
</dbReference>
<proteinExistence type="predicted"/>
<name>A0ABU6P4E3_9BACI</name>
<feature type="transmembrane region" description="Helical" evidence="1">
    <location>
        <begin position="20"/>
        <end position="40"/>
    </location>
</feature>
<keyword evidence="3" id="KW-1185">Reference proteome</keyword>